<comment type="caution">
    <text evidence="1">The sequence shown here is derived from an EMBL/GenBank/DDBJ whole genome shotgun (WGS) entry which is preliminary data.</text>
</comment>
<gene>
    <name evidence="1" type="ORF">IPJ38_00870</name>
</gene>
<name>A0A935MUM6_9RHOO</name>
<dbReference type="InterPro" id="IPR025293">
    <property type="entry name" value="YfiR/HmsC-like"/>
</dbReference>
<dbReference type="Proteomes" id="UP000739411">
    <property type="component" value="Unassembled WGS sequence"/>
</dbReference>
<accession>A0A935MUM6</accession>
<dbReference type="EMBL" id="JADJMS010000004">
    <property type="protein sequence ID" value="MBK7413882.1"/>
    <property type="molecule type" value="Genomic_DNA"/>
</dbReference>
<dbReference type="AlphaFoldDB" id="A0A935MUM6"/>
<protein>
    <submittedName>
        <fullName evidence="1">YfiR family protein</fullName>
    </submittedName>
</protein>
<sequence>MKAGFIYNLALNTEWPENQRANFNICLLGDEEVGLAMRRYDERRINDQRVVIARLTSMTPIRQCQVLFIGASEIINLPKMLKILEDLPVLTVTDASNIKSVSMFLALENNRMVFDLNLEQCQRVNLKPQAKLLRMARNLKKP</sequence>
<evidence type="ECO:0000313" key="2">
    <source>
        <dbReference type="Proteomes" id="UP000739411"/>
    </source>
</evidence>
<dbReference type="Pfam" id="PF13689">
    <property type="entry name" value="DUF4154"/>
    <property type="match status" value="1"/>
</dbReference>
<proteinExistence type="predicted"/>
<organism evidence="1 2">
    <name type="scientific">Candidatus Dechloromonas phosphorivorans</name>
    <dbReference type="NCBI Taxonomy" id="2899244"/>
    <lineage>
        <taxon>Bacteria</taxon>
        <taxon>Pseudomonadati</taxon>
        <taxon>Pseudomonadota</taxon>
        <taxon>Betaproteobacteria</taxon>
        <taxon>Rhodocyclales</taxon>
        <taxon>Azonexaceae</taxon>
        <taxon>Dechloromonas</taxon>
    </lineage>
</organism>
<reference evidence="1 2" key="1">
    <citation type="submission" date="2020-10" db="EMBL/GenBank/DDBJ databases">
        <title>Connecting structure to function with the recovery of over 1000 high-quality activated sludge metagenome-assembled genomes encoding full-length rRNA genes using long-read sequencing.</title>
        <authorList>
            <person name="Singleton C.M."/>
            <person name="Petriglieri F."/>
            <person name="Kristensen J.M."/>
            <person name="Kirkegaard R.H."/>
            <person name="Michaelsen T.Y."/>
            <person name="Andersen M.H."/>
            <person name="Karst S.M."/>
            <person name="Dueholm M.S."/>
            <person name="Nielsen P.H."/>
            <person name="Albertsen M."/>
        </authorList>
    </citation>
    <scope>NUCLEOTIDE SEQUENCE [LARGE SCALE GENOMIC DNA]</scope>
    <source>
        <strain evidence="1">EsbW_18-Q3-R4-48_BATAC.463</strain>
    </source>
</reference>
<evidence type="ECO:0000313" key="1">
    <source>
        <dbReference type="EMBL" id="MBK7413882.1"/>
    </source>
</evidence>